<organism evidence="1 2">
    <name type="scientific">Arcobacter nitrofigilis (strain ATCC 33309 / DSM 7299 / CCUG 15893 / LMG 7604 / NCTC 12251 / CI)</name>
    <name type="common">Campylobacter nitrofigilis</name>
    <dbReference type="NCBI Taxonomy" id="572480"/>
    <lineage>
        <taxon>Bacteria</taxon>
        <taxon>Pseudomonadati</taxon>
        <taxon>Campylobacterota</taxon>
        <taxon>Epsilonproteobacteria</taxon>
        <taxon>Campylobacterales</taxon>
        <taxon>Arcobacteraceae</taxon>
        <taxon>Arcobacter</taxon>
    </lineage>
</organism>
<evidence type="ECO:0000313" key="1">
    <source>
        <dbReference type="EMBL" id="ADG92662.1"/>
    </source>
</evidence>
<protein>
    <submittedName>
        <fullName evidence="1">Uncharacterized protein</fullName>
    </submittedName>
</protein>
<accession>D5V380</accession>
<dbReference type="eggNOG" id="ENOG5033EDS">
    <property type="taxonomic scope" value="Bacteria"/>
</dbReference>
<keyword evidence="2" id="KW-1185">Reference proteome</keyword>
<evidence type="ECO:0000313" key="2">
    <source>
        <dbReference type="Proteomes" id="UP000000939"/>
    </source>
</evidence>
<proteinExistence type="predicted"/>
<sequence length="254" mass="28283">MGTSKGQIPPSNGDWSPLKSDITDLVKNIDIGNQEKKQKLTSKVISDFVTAIGGSEGFSSSSRSSKSGGRTTFSSKVGRATASKLGGFFGSVGTGGLQSSFKKLEIDFSNLTIDEIEDKLIEIFSETTNSDDANAANKAMAEVIDELFVGIENIDDLENKILTSLETENILCSFYEKYIFKRFERNLDEYDIQRYGNDTALKIMRDIENYINIRLKTHQCDNKLSDIDFNSNTGEEFVQAVLQEILEQLEVYND</sequence>
<dbReference type="Proteomes" id="UP000000939">
    <property type="component" value="Chromosome"/>
</dbReference>
<dbReference type="HOGENOM" id="CLU_1203612_0_0_7"/>
<dbReference type="RefSeq" id="WP_013134807.1">
    <property type="nucleotide sequence ID" value="NC_014166.1"/>
</dbReference>
<dbReference type="EMBL" id="CP001999">
    <property type="protein sequence ID" value="ADG92662.1"/>
    <property type="molecule type" value="Genomic_DNA"/>
</dbReference>
<dbReference type="STRING" id="572480.Arnit_0999"/>
<reference evidence="1 2" key="1">
    <citation type="journal article" date="2010" name="Stand. Genomic Sci.">
        <title>Complete genome sequence of Arcobacter nitrofigilis type strain (CI).</title>
        <authorList>
            <person name="Pati A."/>
            <person name="Gronow S."/>
            <person name="Lapidus A."/>
            <person name="Copeland A."/>
            <person name="Glavina Del Rio T."/>
            <person name="Nolan M."/>
            <person name="Lucas S."/>
            <person name="Tice H."/>
            <person name="Cheng J.F."/>
            <person name="Han C."/>
            <person name="Chertkov O."/>
            <person name="Bruce D."/>
            <person name="Tapia R."/>
            <person name="Goodwin L."/>
            <person name="Pitluck S."/>
            <person name="Liolios K."/>
            <person name="Ivanova N."/>
            <person name="Mavromatis K."/>
            <person name="Chen A."/>
            <person name="Palaniappan K."/>
            <person name="Land M."/>
            <person name="Hauser L."/>
            <person name="Chang Y.J."/>
            <person name="Jeffries C.D."/>
            <person name="Detter J.C."/>
            <person name="Rohde M."/>
            <person name="Goker M."/>
            <person name="Bristow J."/>
            <person name="Eisen J.A."/>
            <person name="Markowitz V."/>
            <person name="Hugenholtz P."/>
            <person name="Klenk H.P."/>
            <person name="Kyrpides N.C."/>
        </authorList>
    </citation>
    <scope>NUCLEOTIDE SEQUENCE [LARGE SCALE GENOMIC DNA]</scope>
    <source>
        <strain evidence="2">ATCC 33309 / DSM 7299 / CCUG 15893 / LMG 7604 / NCTC 12251 / CI</strain>
    </source>
</reference>
<dbReference type="OrthoDB" id="1974410at2"/>
<name>D5V380_ARCNC</name>
<dbReference type="KEGG" id="ant:Arnit_0999"/>
<gene>
    <name evidence="1" type="ordered locus">Arnit_0999</name>
</gene>
<dbReference type="AlphaFoldDB" id="D5V380"/>